<dbReference type="Pfam" id="PF05832">
    <property type="entry name" value="DUF846"/>
    <property type="match status" value="1"/>
</dbReference>
<evidence type="ECO:0000256" key="4">
    <source>
        <dbReference type="ARBA" id="ARBA00022989"/>
    </source>
</evidence>
<dbReference type="GO" id="GO:0000139">
    <property type="term" value="C:Golgi membrane"/>
    <property type="evidence" value="ECO:0007669"/>
    <property type="project" value="TreeGrafter"/>
</dbReference>
<protein>
    <recommendedName>
        <fullName evidence="6">Golgi apparatus membrane protein TVP23 homolog</fullName>
    </recommendedName>
</protein>
<evidence type="ECO:0000256" key="3">
    <source>
        <dbReference type="ARBA" id="ARBA00022692"/>
    </source>
</evidence>
<keyword evidence="5 6" id="KW-0472">Membrane</keyword>
<dbReference type="Proteomes" id="UP000694621">
    <property type="component" value="Unplaced"/>
</dbReference>
<reference evidence="7" key="1">
    <citation type="submission" date="2025-08" db="UniProtKB">
        <authorList>
            <consortium name="Ensembl"/>
        </authorList>
    </citation>
    <scope>IDENTIFICATION</scope>
</reference>
<accession>A0A8B9JCW6</accession>
<sequence>SSSHFCVSVSFLFCFFCRHPLATFFHLFFRVSAIIIYLCCDWFSRSFVVSFVTVICLLSCDFWSVKNVTGRLLVGLRWWNQIDEDGRSHWVFEAKKLVAPLGSLKGPECMTMHHLMLQRIHQGHKRRE</sequence>
<evidence type="ECO:0000256" key="5">
    <source>
        <dbReference type="ARBA" id="ARBA00023136"/>
    </source>
</evidence>
<evidence type="ECO:0000313" key="7">
    <source>
        <dbReference type="Ensembl" id="ENSAMXP00005018898.1"/>
    </source>
</evidence>
<dbReference type="GO" id="GO:0009306">
    <property type="term" value="P:protein secretion"/>
    <property type="evidence" value="ECO:0007669"/>
    <property type="project" value="TreeGrafter"/>
</dbReference>
<dbReference type="GO" id="GO:0016192">
    <property type="term" value="P:vesicle-mediated transport"/>
    <property type="evidence" value="ECO:0007669"/>
    <property type="project" value="TreeGrafter"/>
</dbReference>
<organism evidence="7 8">
    <name type="scientific">Astyanax mexicanus</name>
    <name type="common">Blind cave fish</name>
    <name type="synonym">Astyanax fasciatus mexicanus</name>
    <dbReference type="NCBI Taxonomy" id="7994"/>
    <lineage>
        <taxon>Eukaryota</taxon>
        <taxon>Metazoa</taxon>
        <taxon>Chordata</taxon>
        <taxon>Craniata</taxon>
        <taxon>Vertebrata</taxon>
        <taxon>Euteleostomi</taxon>
        <taxon>Actinopterygii</taxon>
        <taxon>Neopterygii</taxon>
        <taxon>Teleostei</taxon>
        <taxon>Ostariophysi</taxon>
        <taxon>Characiformes</taxon>
        <taxon>Characoidei</taxon>
        <taxon>Acestrorhamphidae</taxon>
        <taxon>Acestrorhamphinae</taxon>
        <taxon>Astyanax</taxon>
    </lineage>
</organism>
<evidence type="ECO:0000256" key="2">
    <source>
        <dbReference type="ARBA" id="ARBA00005467"/>
    </source>
</evidence>
<feature type="transmembrane region" description="Helical" evidence="6">
    <location>
        <begin position="47"/>
        <end position="65"/>
    </location>
</feature>
<keyword evidence="3 6" id="KW-0812">Transmembrane</keyword>
<dbReference type="PANTHER" id="PTHR13019">
    <property type="entry name" value="GOLGI APPARATUS MEMBRANE PROTEIN TVP23"/>
    <property type="match status" value="1"/>
</dbReference>
<feature type="transmembrane region" description="Helical" evidence="6">
    <location>
        <begin position="20"/>
        <end position="40"/>
    </location>
</feature>
<dbReference type="InterPro" id="IPR008564">
    <property type="entry name" value="TVP23-like"/>
</dbReference>
<comment type="similarity">
    <text evidence="2 6">Belongs to the TVP23 family.</text>
</comment>
<keyword evidence="4 6" id="KW-1133">Transmembrane helix</keyword>
<evidence type="ECO:0000256" key="6">
    <source>
        <dbReference type="RuleBase" id="RU361206"/>
    </source>
</evidence>
<proteinExistence type="inferred from homology"/>
<name>A0A8B9JCW6_ASTMX</name>
<dbReference type="PANTHER" id="PTHR13019:SF18">
    <property type="entry name" value="GOLGI APPARATUS MEMBRANE PROTEIN TVP23 HOMOLOG A"/>
    <property type="match status" value="1"/>
</dbReference>
<dbReference type="Ensembl" id="ENSAMXT00005020885.1">
    <property type="protein sequence ID" value="ENSAMXP00005018898.1"/>
    <property type="gene ID" value="ENSAMXG00005009817.1"/>
</dbReference>
<evidence type="ECO:0000256" key="1">
    <source>
        <dbReference type="ARBA" id="ARBA00004141"/>
    </source>
</evidence>
<evidence type="ECO:0000313" key="8">
    <source>
        <dbReference type="Proteomes" id="UP000694621"/>
    </source>
</evidence>
<comment type="subcellular location">
    <subcellularLocation>
        <location evidence="1 6">Membrane</location>
        <topology evidence="1 6">Multi-pass membrane protein</topology>
    </subcellularLocation>
</comment>
<dbReference type="AlphaFoldDB" id="A0A8B9JCW6"/>